<dbReference type="GO" id="GO:0004523">
    <property type="term" value="F:RNA-DNA hybrid ribonuclease activity"/>
    <property type="evidence" value="ECO:0007669"/>
    <property type="project" value="InterPro"/>
</dbReference>
<dbReference type="EMBL" id="OX459121">
    <property type="protein sequence ID" value="CAI9103992.1"/>
    <property type="molecule type" value="Genomic_DNA"/>
</dbReference>
<gene>
    <name evidence="2" type="ORF">OLC1_LOCUS13023</name>
</gene>
<keyword evidence="3" id="KW-1185">Reference proteome</keyword>
<dbReference type="SUPFAM" id="SSF53098">
    <property type="entry name" value="Ribonuclease H-like"/>
    <property type="match status" value="1"/>
</dbReference>
<dbReference type="AlphaFoldDB" id="A0AAV1DBE2"/>
<evidence type="ECO:0000313" key="2">
    <source>
        <dbReference type="EMBL" id="CAI9103992.1"/>
    </source>
</evidence>
<dbReference type="InterPro" id="IPR044730">
    <property type="entry name" value="RNase_H-like_dom_plant"/>
</dbReference>
<feature type="domain" description="RNase H type-1" evidence="1">
    <location>
        <begin position="170"/>
        <end position="292"/>
    </location>
</feature>
<protein>
    <submittedName>
        <fullName evidence="2">OLC1v1002594C1</fullName>
    </submittedName>
</protein>
<dbReference type="InterPro" id="IPR052929">
    <property type="entry name" value="RNase_H-like_EbsB-rel"/>
</dbReference>
<dbReference type="GO" id="GO:0003676">
    <property type="term" value="F:nucleic acid binding"/>
    <property type="evidence" value="ECO:0007669"/>
    <property type="project" value="InterPro"/>
</dbReference>
<dbReference type="InterPro" id="IPR002156">
    <property type="entry name" value="RNaseH_domain"/>
</dbReference>
<sequence>MISAIPSRNLDEDRIQAWAWLNSRKLSVKSVSQFANSFGTEGSRGNASLISRRIRRMNTLPLGIRHLVLCSFASQIWSTAGTRERILLLAQESFERCCQSIVMELEDTLAEYAAEYVLILLGVLWHQIIIRLFFNSHRTCDPDNVMTKTMRILAVPDNGRIPLGRISVHFDAAISTGRGCCGVGIYVAAADGRFMWGFAKRISGITDPEVAEAMALQEALAFAERKNVSDGQFLGDSASVILGIKQETESTATSLPCIAEIRSRLASNYTNGNLSWVKPVENKLAHELAQFAKLMSEDEVSWSSPPTWLSTISGNHQHN</sequence>
<proteinExistence type="predicted"/>
<organism evidence="2 3">
    <name type="scientific">Oldenlandia corymbosa var. corymbosa</name>
    <dbReference type="NCBI Taxonomy" id="529605"/>
    <lineage>
        <taxon>Eukaryota</taxon>
        <taxon>Viridiplantae</taxon>
        <taxon>Streptophyta</taxon>
        <taxon>Embryophyta</taxon>
        <taxon>Tracheophyta</taxon>
        <taxon>Spermatophyta</taxon>
        <taxon>Magnoliopsida</taxon>
        <taxon>eudicotyledons</taxon>
        <taxon>Gunneridae</taxon>
        <taxon>Pentapetalae</taxon>
        <taxon>asterids</taxon>
        <taxon>lamiids</taxon>
        <taxon>Gentianales</taxon>
        <taxon>Rubiaceae</taxon>
        <taxon>Rubioideae</taxon>
        <taxon>Spermacoceae</taxon>
        <taxon>Hedyotis-Oldenlandia complex</taxon>
        <taxon>Oldenlandia</taxon>
    </lineage>
</organism>
<dbReference type="PANTHER" id="PTHR47074">
    <property type="entry name" value="BNAC02G40300D PROTEIN"/>
    <property type="match status" value="1"/>
</dbReference>
<accession>A0AAV1DBE2</accession>
<dbReference type="Proteomes" id="UP001161247">
    <property type="component" value="Chromosome 4"/>
</dbReference>
<dbReference type="CDD" id="cd06222">
    <property type="entry name" value="RNase_H_like"/>
    <property type="match status" value="1"/>
</dbReference>
<dbReference type="Pfam" id="PF13456">
    <property type="entry name" value="RVT_3"/>
    <property type="match status" value="1"/>
</dbReference>
<dbReference type="InterPro" id="IPR036397">
    <property type="entry name" value="RNaseH_sf"/>
</dbReference>
<dbReference type="InterPro" id="IPR012337">
    <property type="entry name" value="RNaseH-like_sf"/>
</dbReference>
<dbReference type="PANTHER" id="PTHR47074:SF11">
    <property type="entry name" value="REVERSE TRANSCRIPTASE-LIKE PROTEIN"/>
    <property type="match status" value="1"/>
</dbReference>
<dbReference type="Gene3D" id="3.30.420.10">
    <property type="entry name" value="Ribonuclease H-like superfamily/Ribonuclease H"/>
    <property type="match status" value="1"/>
</dbReference>
<evidence type="ECO:0000259" key="1">
    <source>
        <dbReference type="Pfam" id="PF13456"/>
    </source>
</evidence>
<reference evidence="2" key="1">
    <citation type="submission" date="2023-03" db="EMBL/GenBank/DDBJ databases">
        <authorList>
            <person name="Julca I."/>
        </authorList>
    </citation>
    <scope>NUCLEOTIDE SEQUENCE</scope>
</reference>
<name>A0AAV1DBE2_OLDCO</name>
<evidence type="ECO:0000313" key="3">
    <source>
        <dbReference type="Proteomes" id="UP001161247"/>
    </source>
</evidence>